<evidence type="ECO:0000256" key="1">
    <source>
        <dbReference type="SAM" id="MobiDB-lite"/>
    </source>
</evidence>
<accession>A0AAN8HXE7</accession>
<evidence type="ECO:0000313" key="2">
    <source>
        <dbReference type="EMBL" id="KAK5931342.1"/>
    </source>
</evidence>
<gene>
    <name evidence="2" type="ORF">CgunFtcFv8_027500</name>
</gene>
<protein>
    <submittedName>
        <fullName evidence="2">Uncharacterized protein</fullName>
    </submittedName>
</protein>
<dbReference type="Proteomes" id="UP001331515">
    <property type="component" value="Unassembled WGS sequence"/>
</dbReference>
<reference evidence="2 3" key="1">
    <citation type="journal article" date="2023" name="Mol. Biol. Evol.">
        <title>Genomics of Secondarily Temperate Adaptation in the Only Non-Antarctic Icefish.</title>
        <authorList>
            <person name="Rivera-Colon A.G."/>
            <person name="Rayamajhi N."/>
            <person name="Minhas B.F."/>
            <person name="Madrigal G."/>
            <person name="Bilyk K.T."/>
            <person name="Yoon V."/>
            <person name="Hune M."/>
            <person name="Gregory S."/>
            <person name="Cheng C.H.C."/>
            <person name="Catchen J.M."/>
        </authorList>
    </citation>
    <scope>NUCLEOTIDE SEQUENCE [LARGE SCALE GENOMIC DNA]</scope>
    <source>
        <tissue evidence="2">White muscle</tissue>
    </source>
</reference>
<dbReference type="AlphaFoldDB" id="A0AAN8HXE7"/>
<organism evidence="2 3">
    <name type="scientific">Champsocephalus gunnari</name>
    <name type="common">Mackerel icefish</name>
    <dbReference type="NCBI Taxonomy" id="52237"/>
    <lineage>
        <taxon>Eukaryota</taxon>
        <taxon>Metazoa</taxon>
        <taxon>Chordata</taxon>
        <taxon>Craniata</taxon>
        <taxon>Vertebrata</taxon>
        <taxon>Euteleostomi</taxon>
        <taxon>Actinopterygii</taxon>
        <taxon>Neopterygii</taxon>
        <taxon>Teleostei</taxon>
        <taxon>Neoteleostei</taxon>
        <taxon>Acanthomorphata</taxon>
        <taxon>Eupercaria</taxon>
        <taxon>Perciformes</taxon>
        <taxon>Notothenioidei</taxon>
        <taxon>Channichthyidae</taxon>
        <taxon>Champsocephalus</taxon>
    </lineage>
</organism>
<evidence type="ECO:0000313" key="3">
    <source>
        <dbReference type="Proteomes" id="UP001331515"/>
    </source>
</evidence>
<proteinExistence type="predicted"/>
<comment type="caution">
    <text evidence="2">The sequence shown here is derived from an EMBL/GenBank/DDBJ whole genome shotgun (WGS) entry which is preliminary data.</text>
</comment>
<sequence>MEEVELDLGKGLESPPTGKVPTTPSSDEEIAVFPVRSPKVRFMSLGVKKPANPLQLLVLTCAAKPPPDEGFCPKAAPQQRDWGWGGSPWEWAGEAENPPHDAAVRLGERRRRRKVRRRLVFLVRLSLHFAERAAPFRRSGEVLGGRRGGGGGFLLDEGAEEAGLSVPCEGAQILSVV</sequence>
<feature type="region of interest" description="Disordered" evidence="1">
    <location>
        <begin position="1"/>
        <end position="27"/>
    </location>
</feature>
<name>A0AAN8HXE7_CHAGU</name>
<keyword evidence="3" id="KW-1185">Reference proteome</keyword>
<dbReference type="EMBL" id="JAURVH010001516">
    <property type="protein sequence ID" value="KAK5931342.1"/>
    <property type="molecule type" value="Genomic_DNA"/>
</dbReference>